<dbReference type="EMBL" id="JAERWK010000001">
    <property type="protein sequence ID" value="MBM9465693.1"/>
    <property type="molecule type" value="Genomic_DNA"/>
</dbReference>
<keyword evidence="2" id="KW-1185">Reference proteome</keyword>
<sequence length="165" mass="18672">MAQDGRSVRELSESGGKSMNLARSMLAVLVAVMHLSGTTVAVHAQERPSCPDRILPYNVDPYIHEFTPPLAPGQSLQVSGKMPRGTQVELRVGMERVQRSVFNPMSWKYDWRISVDTGSRVNNLEFCDESEDSYDLSTYTSGNHTVYYNSNRPNLTRVWVWTKDD</sequence>
<comment type="caution">
    <text evidence="1">The sequence shown here is derived from an EMBL/GenBank/DDBJ whole genome shotgun (WGS) entry which is preliminary data.</text>
</comment>
<dbReference type="Proteomes" id="UP000663792">
    <property type="component" value="Unassembled WGS sequence"/>
</dbReference>
<evidence type="ECO:0000313" key="2">
    <source>
        <dbReference type="Proteomes" id="UP000663792"/>
    </source>
</evidence>
<organism evidence="1 2">
    <name type="scientific">Nakamurella leprariae</name>
    <dbReference type="NCBI Taxonomy" id="2803911"/>
    <lineage>
        <taxon>Bacteria</taxon>
        <taxon>Bacillati</taxon>
        <taxon>Actinomycetota</taxon>
        <taxon>Actinomycetes</taxon>
        <taxon>Nakamurellales</taxon>
        <taxon>Nakamurellaceae</taxon>
        <taxon>Nakamurella</taxon>
    </lineage>
</organism>
<proteinExistence type="predicted"/>
<evidence type="ECO:0000313" key="1">
    <source>
        <dbReference type="EMBL" id="MBM9465693.1"/>
    </source>
</evidence>
<name>A0A938YDE5_9ACTN</name>
<reference evidence="1" key="1">
    <citation type="submission" date="2021-01" db="EMBL/GenBank/DDBJ databases">
        <title>YIM 132084 draft genome.</title>
        <authorList>
            <person name="An D."/>
        </authorList>
    </citation>
    <scope>NUCLEOTIDE SEQUENCE</scope>
    <source>
        <strain evidence="1">YIM 132084</strain>
    </source>
</reference>
<accession>A0A938YDE5</accession>
<dbReference type="AlphaFoldDB" id="A0A938YDE5"/>
<protein>
    <submittedName>
        <fullName evidence="1">Uncharacterized protein</fullName>
    </submittedName>
</protein>
<dbReference type="RefSeq" id="WP_205258650.1">
    <property type="nucleotide sequence ID" value="NZ_JAERWK010000001.1"/>
</dbReference>
<gene>
    <name evidence="1" type="ORF">JL106_00175</name>
</gene>